<dbReference type="Proteomes" id="UP000383932">
    <property type="component" value="Unassembled WGS sequence"/>
</dbReference>
<dbReference type="OrthoDB" id="3358294at2759"/>
<feature type="compositionally biased region" description="Low complexity" evidence="1">
    <location>
        <begin position="1"/>
        <end position="16"/>
    </location>
</feature>
<dbReference type="AlphaFoldDB" id="A0A5N5QKQ6"/>
<name>A0A5N5QKQ6_9AGAM</name>
<sequence length="216" mass="23168">MSPYTPSSSATSSQTAFEAPKAPVESKPASKEAKSSKRSNAPTHLPPGSSEIVEQQLDSFFGAPGVKKPEPTVPKRSSRTQEHLDRGHAHSASMRSSPSPPPYELPAYLAPTPAPLTVARSLFMYGFIFPPFWVIGACILMSPLRENVPESLPKDVEAGFAAPSPAHQKAEHGVVRRTELVWAKRCLIAAVTFVLLIVLLIVVTRVAGVGAFAHSH</sequence>
<reference evidence="3 4" key="1">
    <citation type="journal article" date="2019" name="Fungal Biol. Biotechnol.">
        <title>Draft genome sequence of fastidious pathogen Ceratobasidium theobromae, which causes vascular-streak dieback in Theobroma cacao.</title>
        <authorList>
            <person name="Ali S.S."/>
            <person name="Asman A."/>
            <person name="Shao J."/>
            <person name="Firmansyah A.P."/>
            <person name="Susilo A.W."/>
            <person name="Rosmana A."/>
            <person name="McMahon P."/>
            <person name="Junaid M."/>
            <person name="Guest D."/>
            <person name="Kheng T.Y."/>
            <person name="Meinhardt L.W."/>
            <person name="Bailey B.A."/>
        </authorList>
    </citation>
    <scope>NUCLEOTIDE SEQUENCE [LARGE SCALE GENOMIC DNA]</scope>
    <source>
        <strain evidence="3 4">CT2</strain>
    </source>
</reference>
<feature type="transmembrane region" description="Helical" evidence="2">
    <location>
        <begin position="186"/>
        <end position="213"/>
    </location>
</feature>
<keyword evidence="4" id="KW-1185">Reference proteome</keyword>
<gene>
    <name evidence="3" type="ORF">CTheo_4326</name>
</gene>
<organism evidence="3 4">
    <name type="scientific">Ceratobasidium theobromae</name>
    <dbReference type="NCBI Taxonomy" id="1582974"/>
    <lineage>
        <taxon>Eukaryota</taxon>
        <taxon>Fungi</taxon>
        <taxon>Dikarya</taxon>
        <taxon>Basidiomycota</taxon>
        <taxon>Agaricomycotina</taxon>
        <taxon>Agaricomycetes</taxon>
        <taxon>Cantharellales</taxon>
        <taxon>Ceratobasidiaceae</taxon>
        <taxon>Ceratobasidium</taxon>
    </lineage>
</organism>
<evidence type="ECO:0000313" key="4">
    <source>
        <dbReference type="Proteomes" id="UP000383932"/>
    </source>
</evidence>
<keyword evidence="2" id="KW-0812">Transmembrane</keyword>
<protein>
    <recommendedName>
        <fullName evidence="5">Transmembrane protein</fullName>
    </recommendedName>
</protein>
<proteinExistence type="predicted"/>
<accession>A0A5N5QKQ6</accession>
<comment type="caution">
    <text evidence="3">The sequence shown here is derived from an EMBL/GenBank/DDBJ whole genome shotgun (WGS) entry which is preliminary data.</text>
</comment>
<feature type="compositionally biased region" description="Basic and acidic residues" evidence="1">
    <location>
        <begin position="79"/>
        <end position="88"/>
    </location>
</feature>
<feature type="region of interest" description="Disordered" evidence="1">
    <location>
        <begin position="1"/>
        <end position="101"/>
    </location>
</feature>
<keyword evidence="2" id="KW-0472">Membrane</keyword>
<evidence type="ECO:0000256" key="1">
    <source>
        <dbReference type="SAM" id="MobiDB-lite"/>
    </source>
</evidence>
<evidence type="ECO:0000313" key="3">
    <source>
        <dbReference type="EMBL" id="KAB5592229.1"/>
    </source>
</evidence>
<keyword evidence="2" id="KW-1133">Transmembrane helix</keyword>
<feature type="transmembrane region" description="Helical" evidence="2">
    <location>
        <begin position="122"/>
        <end position="144"/>
    </location>
</feature>
<dbReference type="EMBL" id="SSOP01000072">
    <property type="protein sequence ID" value="KAB5592229.1"/>
    <property type="molecule type" value="Genomic_DNA"/>
</dbReference>
<evidence type="ECO:0000256" key="2">
    <source>
        <dbReference type="SAM" id="Phobius"/>
    </source>
</evidence>
<evidence type="ECO:0008006" key="5">
    <source>
        <dbReference type="Google" id="ProtNLM"/>
    </source>
</evidence>